<proteinExistence type="predicted"/>
<reference evidence="2" key="1">
    <citation type="submission" date="2021-06" db="EMBL/GenBank/DDBJ databases">
        <authorList>
            <person name="Kallberg Y."/>
            <person name="Tangrot J."/>
            <person name="Rosling A."/>
        </authorList>
    </citation>
    <scope>NUCLEOTIDE SEQUENCE</scope>
    <source>
        <strain evidence="2">IA702</strain>
    </source>
</reference>
<feature type="compositionally biased region" description="Low complexity" evidence="1">
    <location>
        <begin position="1"/>
        <end position="11"/>
    </location>
</feature>
<evidence type="ECO:0000256" key="1">
    <source>
        <dbReference type="SAM" id="MobiDB-lite"/>
    </source>
</evidence>
<organism evidence="2 3">
    <name type="scientific">Paraglomus occultum</name>
    <dbReference type="NCBI Taxonomy" id="144539"/>
    <lineage>
        <taxon>Eukaryota</taxon>
        <taxon>Fungi</taxon>
        <taxon>Fungi incertae sedis</taxon>
        <taxon>Mucoromycota</taxon>
        <taxon>Glomeromycotina</taxon>
        <taxon>Glomeromycetes</taxon>
        <taxon>Paraglomerales</taxon>
        <taxon>Paraglomeraceae</taxon>
        <taxon>Paraglomus</taxon>
    </lineage>
</organism>
<feature type="compositionally biased region" description="Polar residues" evidence="1">
    <location>
        <begin position="117"/>
        <end position="133"/>
    </location>
</feature>
<feature type="region of interest" description="Disordered" evidence="1">
    <location>
        <begin position="1"/>
        <end position="29"/>
    </location>
</feature>
<name>A0A9N8WL36_9GLOM</name>
<evidence type="ECO:0000313" key="3">
    <source>
        <dbReference type="Proteomes" id="UP000789572"/>
    </source>
</evidence>
<dbReference type="AlphaFoldDB" id="A0A9N8WL36"/>
<sequence length="265" mass="29520">MTTLSELSSTSDENITVIRPPPASKKATENARKLKQTEESFLNAFRHLGVDKDDLSFVVSRIYNALKSDPFHSLYELLDHIQIMLTYVCDENSAAREQMRSDLVQLAAEHVSPRPNARTSTSLPNPNTCTGLTPVSRKRPASYSKPKGNNNKRQRSELERDRERELKRMGPHESQICFENPTGEVEESNQSTSLNGHDYDGQRVSLSTEDVFLTSDLNETPEDNVPVIDNINSLAADMISGVQLPSQPCVHSCCFCASPTSYDTA</sequence>
<comment type="caution">
    <text evidence="2">The sequence shown here is derived from an EMBL/GenBank/DDBJ whole genome shotgun (WGS) entry which is preliminary data.</text>
</comment>
<gene>
    <name evidence="2" type="ORF">POCULU_LOCUS2068</name>
</gene>
<feature type="region of interest" description="Disordered" evidence="1">
    <location>
        <begin position="110"/>
        <end position="198"/>
    </location>
</feature>
<dbReference type="EMBL" id="CAJVPJ010000176">
    <property type="protein sequence ID" value="CAG8490887.1"/>
    <property type="molecule type" value="Genomic_DNA"/>
</dbReference>
<keyword evidence="3" id="KW-1185">Reference proteome</keyword>
<protein>
    <submittedName>
        <fullName evidence="2">4248_t:CDS:1</fullName>
    </submittedName>
</protein>
<dbReference type="Proteomes" id="UP000789572">
    <property type="component" value="Unassembled WGS sequence"/>
</dbReference>
<evidence type="ECO:0000313" key="2">
    <source>
        <dbReference type="EMBL" id="CAG8490887.1"/>
    </source>
</evidence>
<accession>A0A9N8WL36</accession>
<feature type="compositionally biased region" description="Basic and acidic residues" evidence="1">
    <location>
        <begin position="154"/>
        <end position="171"/>
    </location>
</feature>